<name>R4Z486_9ACTN</name>
<comment type="caution">
    <text evidence="3">The sequence shown here is derived from an EMBL/GenBank/DDBJ whole genome shotgun (WGS) entry which is preliminary data.</text>
</comment>
<dbReference type="STRING" id="1229780.BN381_80030"/>
<gene>
    <name evidence="3" type="ORF">BN381_80030</name>
</gene>
<evidence type="ECO:0000256" key="2">
    <source>
        <dbReference type="SAM" id="SignalP"/>
    </source>
</evidence>
<reference evidence="3 4" key="1">
    <citation type="journal article" date="2013" name="ISME J.">
        <title>Metabolic model for the filamentous 'Candidatus Microthrix parvicella' based on genomic and metagenomic analyses.</title>
        <authorList>
            <person name="Jon McIlroy S."/>
            <person name="Kristiansen R."/>
            <person name="Albertsen M."/>
            <person name="Michael Karst S."/>
            <person name="Rossetti S."/>
            <person name="Lund Nielsen J."/>
            <person name="Tandoi V."/>
            <person name="James Seviour R."/>
            <person name="Nielsen P.H."/>
        </authorList>
    </citation>
    <scope>NUCLEOTIDE SEQUENCE [LARGE SCALE GENOMIC DNA]</scope>
    <source>
        <strain evidence="3 4">RN1</strain>
    </source>
</reference>
<evidence type="ECO:0000256" key="1">
    <source>
        <dbReference type="SAM" id="MobiDB-lite"/>
    </source>
</evidence>
<evidence type="ECO:0000313" key="4">
    <source>
        <dbReference type="Proteomes" id="UP000018291"/>
    </source>
</evidence>
<feature type="region of interest" description="Disordered" evidence="1">
    <location>
        <begin position="64"/>
        <end position="90"/>
    </location>
</feature>
<evidence type="ECO:0000313" key="3">
    <source>
        <dbReference type="EMBL" id="CCM65500.1"/>
    </source>
</evidence>
<dbReference type="PROSITE" id="PS51257">
    <property type="entry name" value="PROKAR_LIPOPROTEIN"/>
    <property type="match status" value="1"/>
</dbReference>
<proteinExistence type="predicted"/>
<keyword evidence="2" id="KW-0732">Signal</keyword>
<keyword evidence="4" id="KW-1185">Reference proteome</keyword>
<dbReference type="HOGENOM" id="CLU_1218007_0_0_11"/>
<dbReference type="Proteomes" id="UP000018291">
    <property type="component" value="Unassembled WGS sequence"/>
</dbReference>
<evidence type="ECO:0008006" key="5">
    <source>
        <dbReference type="Google" id="ProtNLM"/>
    </source>
</evidence>
<organism evidence="3 4">
    <name type="scientific">Candidatus Neomicrothrix parvicella RN1</name>
    <dbReference type="NCBI Taxonomy" id="1229780"/>
    <lineage>
        <taxon>Bacteria</taxon>
        <taxon>Bacillati</taxon>
        <taxon>Actinomycetota</taxon>
        <taxon>Acidimicrobiia</taxon>
        <taxon>Acidimicrobiales</taxon>
        <taxon>Microthrixaceae</taxon>
        <taxon>Candidatus Neomicrothrix</taxon>
    </lineage>
</organism>
<feature type="chain" id="PRO_5038435225" description="Lipoprotein" evidence="2">
    <location>
        <begin position="26"/>
        <end position="227"/>
    </location>
</feature>
<feature type="signal peptide" evidence="2">
    <location>
        <begin position="1"/>
        <end position="25"/>
    </location>
</feature>
<dbReference type="AlphaFoldDB" id="R4Z486"/>
<accession>R4Z486</accession>
<dbReference type="EMBL" id="CANL01000078">
    <property type="protein sequence ID" value="CCM65500.1"/>
    <property type="molecule type" value="Genomic_DNA"/>
</dbReference>
<protein>
    <recommendedName>
        <fullName evidence="5">Lipoprotein</fullName>
    </recommendedName>
</protein>
<sequence>MECVTQRMRHSAAVVLLMCGVGLLAGCGNDVGNGTSASTTTAGAPPTTVVVTSIVTVPVTTAAPATRPQASVAPATPTAPPPTAATTSGTLDWDGVRYDFGRITGLSSNENQDLITFDRYQLYGDGGELLSAANFTEEPIVVGNSDVPWVNDNPKERTYVLDPEAEVLSLANPGRIACGGNDQTESPEWQSGTVEDLFRIGTPDSDQVSLMFSKEGKVVLVRISQGC</sequence>